<feature type="domain" description="Amine oxidase" evidence="7">
    <location>
        <begin position="13"/>
        <end position="486"/>
    </location>
</feature>
<keyword evidence="4 5" id="KW-0560">Oxidoreductase</keyword>
<dbReference type="InterPro" id="IPR002937">
    <property type="entry name" value="Amino_oxidase"/>
</dbReference>
<dbReference type="PANTHER" id="PTHR43734">
    <property type="entry name" value="PHYTOENE DESATURASE"/>
    <property type="match status" value="1"/>
</dbReference>
<dbReference type="Gene3D" id="3.50.50.60">
    <property type="entry name" value="FAD/NAD(P)-binding domain"/>
    <property type="match status" value="2"/>
</dbReference>
<proteinExistence type="inferred from homology"/>
<organism evidence="8 9">
    <name type="scientific">Raineya orbicola</name>
    <dbReference type="NCBI Taxonomy" id="2016530"/>
    <lineage>
        <taxon>Bacteria</taxon>
        <taxon>Pseudomonadati</taxon>
        <taxon>Bacteroidota</taxon>
        <taxon>Cytophagia</taxon>
        <taxon>Cytophagales</taxon>
        <taxon>Raineyaceae</taxon>
        <taxon>Raineya</taxon>
    </lineage>
</organism>
<comment type="pathway">
    <text evidence="1 5">Carotenoid biosynthesis.</text>
</comment>
<sequence>MSKKKVIVIGAGFAGLAAATTLAHQGFAVTLLEKNDKAGGRANILQAEGFTFDMGPSWYWMPDVFERYFARFGKKVSDYYTLKRLDPSYRVYFGENDYINVPANLNDLYELFESYEKGSSQKLKDFLKQSAYKYEVGINNLVYKPSRSVWEFVDFRLLVDMIRMNIFESFHKHIRKYFSHPKLLKLVEFPILFLGAIPQNTPALYSLMNYADMALGTWYPMGGMYEVVKAMVSLAEEQGVQILYNQEVKKIVVENGKATRIITNQNTFEADAVVAGADYHHVEQEILEKPYRNYSESYWQKRIMSPSSLLYYVGLNKKLQNIEHHVLCFDEELDLHAHEIYTQPQWPSKPLFYLSATSKTDTSVAPEGKENLVLLIPVAVGLEDKEETREHYYQLIMRRLEKLTEQSILDSVIFKKSYAHKDFLKDYHSFKGNAYGLANTLTQTAILKPSLKSKKVKNLYFTGQLTVPGPGVPPTIISGQVVANELAKEI</sequence>
<evidence type="ECO:0000256" key="5">
    <source>
        <dbReference type="RuleBase" id="RU362075"/>
    </source>
</evidence>
<evidence type="ECO:0000313" key="8">
    <source>
        <dbReference type="EMBL" id="PKQ70198.1"/>
    </source>
</evidence>
<protein>
    <submittedName>
        <fullName evidence="8">Phytoene desaturase</fullName>
    </submittedName>
</protein>
<dbReference type="Pfam" id="PF01593">
    <property type="entry name" value="Amino_oxidase"/>
    <property type="match status" value="1"/>
</dbReference>
<keyword evidence="6" id="KW-0732">Signal</keyword>
<evidence type="ECO:0000256" key="3">
    <source>
        <dbReference type="ARBA" id="ARBA00022746"/>
    </source>
</evidence>
<dbReference type="SUPFAM" id="SSF51905">
    <property type="entry name" value="FAD/NAD(P)-binding domain"/>
    <property type="match status" value="1"/>
</dbReference>
<dbReference type="RefSeq" id="WP_101357984.1">
    <property type="nucleotide sequence ID" value="NZ_NKXO01000009.1"/>
</dbReference>
<reference evidence="8 9" key="1">
    <citation type="submission" date="2017-06" db="EMBL/GenBank/DDBJ databases">
        <title>Raineya orbicola gen. nov., sp. nov. a slightly thermophilic bacterium of the phylum Bacteroidetes and the description of Raineyaceae fam. nov.</title>
        <authorList>
            <person name="Albuquerque L."/>
            <person name="Polonia A.R.M."/>
            <person name="Barroso C."/>
            <person name="Froufe H.J.C."/>
            <person name="Lage O."/>
            <person name="Lobo-Da-Cunha A."/>
            <person name="Egas C."/>
            <person name="Da Costa M.S."/>
        </authorList>
    </citation>
    <scope>NUCLEOTIDE SEQUENCE [LARGE SCALE GENOMIC DNA]</scope>
    <source>
        <strain evidence="8 9">SPSPC-11</strain>
    </source>
</reference>
<dbReference type="InterPro" id="IPR036188">
    <property type="entry name" value="FAD/NAD-bd_sf"/>
</dbReference>
<gene>
    <name evidence="8" type="ORF">Rain11_0719</name>
</gene>
<dbReference type="OrthoDB" id="9774675at2"/>
<feature type="signal peptide" evidence="6">
    <location>
        <begin position="1"/>
        <end position="23"/>
    </location>
</feature>
<dbReference type="Proteomes" id="UP000233387">
    <property type="component" value="Unassembled WGS sequence"/>
</dbReference>
<dbReference type="NCBIfam" id="TIGR02734">
    <property type="entry name" value="crtI_fam"/>
    <property type="match status" value="1"/>
</dbReference>
<dbReference type="GO" id="GO:0016117">
    <property type="term" value="P:carotenoid biosynthetic process"/>
    <property type="evidence" value="ECO:0007669"/>
    <property type="project" value="UniProtKB-KW"/>
</dbReference>
<dbReference type="PANTHER" id="PTHR43734:SF1">
    <property type="entry name" value="PHYTOENE DESATURASE"/>
    <property type="match status" value="1"/>
</dbReference>
<evidence type="ECO:0000256" key="6">
    <source>
        <dbReference type="SAM" id="SignalP"/>
    </source>
</evidence>
<comment type="caution">
    <text evidence="8">The sequence shown here is derived from an EMBL/GenBank/DDBJ whole genome shotgun (WGS) entry which is preliminary data.</text>
</comment>
<name>A0A2N3IIX2_9BACT</name>
<evidence type="ECO:0000256" key="4">
    <source>
        <dbReference type="ARBA" id="ARBA00023002"/>
    </source>
</evidence>
<dbReference type="AlphaFoldDB" id="A0A2N3IIX2"/>
<evidence type="ECO:0000256" key="1">
    <source>
        <dbReference type="ARBA" id="ARBA00004829"/>
    </source>
</evidence>
<evidence type="ECO:0000256" key="2">
    <source>
        <dbReference type="ARBA" id="ARBA00006046"/>
    </source>
</evidence>
<evidence type="ECO:0000259" key="7">
    <source>
        <dbReference type="Pfam" id="PF01593"/>
    </source>
</evidence>
<feature type="chain" id="PRO_5015001420" evidence="6">
    <location>
        <begin position="24"/>
        <end position="490"/>
    </location>
</feature>
<comment type="similarity">
    <text evidence="2 5">Belongs to the carotenoid/retinoid oxidoreductase family.</text>
</comment>
<keyword evidence="9" id="KW-1185">Reference proteome</keyword>
<dbReference type="EMBL" id="NKXO01000009">
    <property type="protein sequence ID" value="PKQ70198.1"/>
    <property type="molecule type" value="Genomic_DNA"/>
</dbReference>
<accession>A0A2N3IIX2</accession>
<dbReference type="InterPro" id="IPR014105">
    <property type="entry name" value="Carotenoid/retinoid_OxRdtase"/>
</dbReference>
<evidence type="ECO:0000313" key="9">
    <source>
        <dbReference type="Proteomes" id="UP000233387"/>
    </source>
</evidence>
<keyword evidence="3 5" id="KW-0125">Carotenoid biosynthesis</keyword>
<dbReference type="GO" id="GO:0016491">
    <property type="term" value="F:oxidoreductase activity"/>
    <property type="evidence" value="ECO:0007669"/>
    <property type="project" value="UniProtKB-KW"/>
</dbReference>